<dbReference type="PANTHER" id="PTHR47199">
    <property type="entry name" value="PHOTOSYSTEM II STABILITY/ASSEMBLY FACTOR HCF136, CHLOROPLASTIC"/>
    <property type="match status" value="1"/>
</dbReference>
<keyword evidence="1" id="KW-0602">Photosynthesis</keyword>
<dbReference type="STRING" id="49186.SAMN05421647_104238"/>
<dbReference type="AlphaFoldDB" id="A0A1N6SFJ9"/>
<sequence length="339" mass="36677">MMKPQAVDLNGSRTHACLSRTNAAHLPRRLSRALALGGCAFLLSACEAPLNLSGVEQELEKPIRRTDQIQSLVVTDQVQVAVGNAGLVLTRPDAGSKWQRHTLDGAPNLIDVDACPDGSLIALSFERQLWVSDEDVRQWRKSDLPTPENLLDATCAPDGSYWAVGSFSTLMVSRDGGANWSETSLNEDAMLTSIQFLDQQTAYATGEFGLVVRTDDGGQNWQPLDYIPNDFYPQAAHFRSREQGWVVGLDGMILQTRDGGQSWQTERTPVAAPLYGIADTSAGLFALGENGTVLSRGAERWEQVDAPALPVWLRSAAEQASGELLIAGGNGTLMSLPIQ</sequence>
<gene>
    <name evidence="4" type="ORF">SAMN05421647_104238</name>
</gene>
<dbReference type="EMBL" id="FTMN01000004">
    <property type="protein sequence ID" value="SIQ39830.1"/>
    <property type="molecule type" value="Genomic_DNA"/>
</dbReference>
<dbReference type="eggNOG" id="COG4447">
    <property type="taxonomic scope" value="Bacteria"/>
</dbReference>
<organism evidence="4 5">
    <name type="scientific">Marinobacterium stanieri</name>
    <dbReference type="NCBI Taxonomy" id="49186"/>
    <lineage>
        <taxon>Bacteria</taxon>
        <taxon>Pseudomonadati</taxon>
        <taxon>Pseudomonadota</taxon>
        <taxon>Gammaproteobacteria</taxon>
        <taxon>Oceanospirillales</taxon>
        <taxon>Oceanospirillaceae</taxon>
        <taxon>Marinobacterium</taxon>
    </lineage>
</organism>
<keyword evidence="5" id="KW-1185">Reference proteome</keyword>
<dbReference type="Proteomes" id="UP000186895">
    <property type="component" value="Unassembled WGS sequence"/>
</dbReference>
<protein>
    <recommendedName>
        <fullName evidence="3">Photosynthesis system II assembly factor Ycf48/Hcf136-like domain-containing protein</fullName>
    </recommendedName>
</protein>
<dbReference type="InterPro" id="IPR028203">
    <property type="entry name" value="PSII_CF48-like_dom"/>
</dbReference>
<feature type="domain" description="Photosynthesis system II assembly factor Ycf48/Hcf136-like" evidence="3">
    <location>
        <begin position="134"/>
        <end position="224"/>
    </location>
</feature>
<dbReference type="PANTHER" id="PTHR47199:SF2">
    <property type="entry name" value="PHOTOSYSTEM II STABILITY_ASSEMBLY FACTOR HCF136, CHLOROPLASTIC"/>
    <property type="match status" value="1"/>
</dbReference>
<evidence type="ECO:0000313" key="5">
    <source>
        <dbReference type="Proteomes" id="UP000186895"/>
    </source>
</evidence>
<dbReference type="Gene3D" id="2.130.10.10">
    <property type="entry name" value="YVTN repeat-like/Quinoprotein amine dehydrogenase"/>
    <property type="match status" value="1"/>
</dbReference>
<dbReference type="Pfam" id="PF14870">
    <property type="entry name" value="PSII_BNR"/>
    <property type="match status" value="1"/>
</dbReference>
<dbReference type="GO" id="GO:0009523">
    <property type="term" value="C:photosystem II"/>
    <property type="evidence" value="ECO:0007669"/>
    <property type="project" value="UniProtKB-KW"/>
</dbReference>
<dbReference type="RefSeq" id="WP_244894360.1">
    <property type="nucleotide sequence ID" value="NZ_FTMN01000004.1"/>
</dbReference>
<dbReference type="SUPFAM" id="SSF110296">
    <property type="entry name" value="Oligoxyloglucan reducing end-specific cellobiohydrolase"/>
    <property type="match status" value="1"/>
</dbReference>
<reference evidence="4 5" key="1">
    <citation type="submission" date="2017-01" db="EMBL/GenBank/DDBJ databases">
        <authorList>
            <person name="Mah S.A."/>
            <person name="Swanson W.J."/>
            <person name="Moy G.W."/>
            <person name="Vacquier V.D."/>
        </authorList>
    </citation>
    <scope>NUCLEOTIDE SEQUENCE [LARGE SCALE GENOMIC DNA]</scope>
    <source>
        <strain evidence="4 5">DSM 7027</strain>
    </source>
</reference>
<evidence type="ECO:0000256" key="2">
    <source>
        <dbReference type="ARBA" id="ARBA00023276"/>
    </source>
</evidence>
<proteinExistence type="predicted"/>
<evidence type="ECO:0000313" key="4">
    <source>
        <dbReference type="EMBL" id="SIQ39830.1"/>
    </source>
</evidence>
<dbReference type="GO" id="GO:0015979">
    <property type="term" value="P:photosynthesis"/>
    <property type="evidence" value="ECO:0007669"/>
    <property type="project" value="UniProtKB-KW"/>
</dbReference>
<evidence type="ECO:0000256" key="1">
    <source>
        <dbReference type="ARBA" id="ARBA00022531"/>
    </source>
</evidence>
<keyword evidence="2" id="KW-0604">Photosystem II</keyword>
<name>A0A1N6SFJ9_9GAMM</name>
<accession>A0A1N6SFJ9</accession>
<evidence type="ECO:0000259" key="3">
    <source>
        <dbReference type="Pfam" id="PF14870"/>
    </source>
</evidence>
<dbReference type="InterPro" id="IPR015943">
    <property type="entry name" value="WD40/YVTN_repeat-like_dom_sf"/>
</dbReference>